<sequence length="449" mass="50916">MAIAGKMAEDAFHMMDVIMGPPPKLLLSANHGADAGPPSVLEDEDDDRTGRHSLLWLWPAIVDLLDLFPRASPRWWVMRRSGGLWKDLLPVDDAQSDHYISLLQMRRSTFDRLLRRVGPSLEKQVTRFRLPLPAAKKLAYALHRWAHDDAHRHSCSGYGLGKTSGLHAVREVAEAIIASYPHVIGFGGHEERHARMNVFAQEGFPNCWGCIDCTHVYMDKPRARDGDDYCSGRNKRFSVVAQVVVDYDLKILDFRYGFPGTVGNARVLKHTSLYRRALKGTLFLDEEGDPFRAERPVIPGVPGWYLLGDGGYPSIPWLMTPYGQQGNVTRNMQVFDSLHKIVQSCVEHFFGVFKTRFQFFYRPHVADIKREGLEFHACCILHNLLQPWGDVPEQDSDDSDGCSPPVPPPEVDRQGDGHPLDCMFGRERGQAMRDALCAEVVRLYDLRWQ</sequence>
<protein>
    <recommendedName>
        <fullName evidence="9">DDE Tnp4 domain-containing protein</fullName>
    </recommendedName>
</protein>
<dbReference type="Proteomes" id="UP000265515">
    <property type="component" value="Unassembled WGS sequence"/>
</dbReference>
<evidence type="ECO:0000256" key="4">
    <source>
        <dbReference type="ARBA" id="ARBA00022722"/>
    </source>
</evidence>
<keyword evidence="4" id="KW-0540">Nuclease</keyword>
<comment type="caution">
    <text evidence="10">The sequence shown here is derived from an EMBL/GenBank/DDBJ whole genome shotgun (WGS) entry which is preliminary data.</text>
</comment>
<dbReference type="PANTHER" id="PTHR22930">
    <property type="match status" value="1"/>
</dbReference>
<dbReference type="Pfam" id="PF13359">
    <property type="entry name" value="DDE_Tnp_4"/>
    <property type="match status" value="1"/>
</dbReference>
<reference evidence="10 11" key="1">
    <citation type="journal article" date="2018" name="Cell">
        <title>The Chara Genome: Secondary Complexity and Implications for Plant Terrestrialization.</title>
        <authorList>
            <person name="Nishiyama T."/>
            <person name="Sakayama H."/>
            <person name="Vries J.D."/>
            <person name="Buschmann H."/>
            <person name="Saint-Marcoux D."/>
            <person name="Ullrich K.K."/>
            <person name="Haas F.B."/>
            <person name="Vanderstraeten L."/>
            <person name="Becker D."/>
            <person name="Lang D."/>
            <person name="Vosolsobe S."/>
            <person name="Rombauts S."/>
            <person name="Wilhelmsson P.K.I."/>
            <person name="Janitza P."/>
            <person name="Kern R."/>
            <person name="Heyl A."/>
            <person name="Rumpler F."/>
            <person name="Villalobos L.I.A.C."/>
            <person name="Clay J.M."/>
            <person name="Skokan R."/>
            <person name="Toyoda A."/>
            <person name="Suzuki Y."/>
            <person name="Kagoshima H."/>
            <person name="Schijlen E."/>
            <person name="Tajeshwar N."/>
            <person name="Catarino B."/>
            <person name="Hetherington A.J."/>
            <person name="Saltykova A."/>
            <person name="Bonnot C."/>
            <person name="Breuninger H."/>
            <person name="Symeonidi A."/>
            <person name="Radhakrishnan G.V."/>
            <person name="Van Nieuwerburgh F."/>
            <person name="Deforce D."/>
            <person name="Chang C."/>
            <person name="Karol K.G."/>
            <person name="Hedrich R."/>
            <person name="Ulvskov P."/>
            <person name="Glockner G."/>
            <person name="Delwiche C.F."/>
            <person name="Petrasek J."/>
            <person name="Van de Peer Y."/>
            <person name="Friml J."/>
            <person name="Beilby M."/>
            <person name="Dolan L."/>
            <person name="Kohara Y."/>
            <person name="Sugano S."/>
            <person name="Fujiyama A."/>
            <person name="Delaux P.-M."/>
            <person name="Quint M."/>
            <person name="TheiBen G."/>
            <person name="Hagemann M."/>
            <person name="Harholt J."/>
            <person name="Dunand C."/>
            <person name="Zachgo S."/>
            <person name="Langdale J."/>
            <person name="Maumus F."/>
            <person name="Straeten D.V.D."/>
            <person name="Gould S.B."/>
            <person name="Rensing S.A."/>
        </authorList>
    </citation>
    <scope>NUCLEOTIDE SEQUENCE [LARGE SCALE GENOMIC DNA]</scope>
    <source>
        <strain evidence="10 11">S276</strain>
    </source>
</reference>
<comment type="subcellular location">
    <subcellularLocation>
        <location evidence="2">Nucleus</location>
    </subcellularLocation>
</comment>
<dbReference type="PANTHER" id="PTHR22930:SF85">
    <property type="entry name" value="GH03217P-RELATED"/>
    <property type="match status" value="1"/>
</dbReference>
<name>A0A388KKD7_CHABU</name>
<dbReference type="InterPro" id="IPR027806">
    <property type="entry name" value="HARBI1_dom"/>
</dbReference>
<dbReference type="EMBL" id="BFEA01000131">
    <property type="protein sequence ID" value="GBG70514.1"/>
    <property type="molecule type" value="Genomic_DNA"/>
</dbReference>
<evidence type="ECO:0000256" key="3">
    <source>
        <dbReference type="ARBA" id="ARBA00006958"/>
    </source>
</evidence>
<dbReference type="AlphaFoldDB" id="A0A388KKD7"/>
<dbReference type="OrthoDB" id="2668416at2759"/>
<dbReference type="GO" id="GO:0046872">
    <property type="term" value="F:metal ion binding"/>
    <property type="evidence" value="ECO:0007669"/>
    <property type="project" value="UniProtKB-KW"/>
</dbReference>
<organism evidence="10 11">
    <name type="scientific">Chara braunii</name>
    <name type="common">Braun's stonewort</name>
    <dbReference type="NCBI Taxonomy" id="69332"/>
    <lineage>
        <taxon>Eukaryota</taxon>
        <taxon>Viridiplantae</taxon>
        <taxon>Streptophyta</taxon>
        <taxon>Charophyceae</taxon>
        <taxon>Charales</taxon>
        <taxon>Characeae</taxon>
        <taxon>Chara</taxon>
    </lineage>
</organism>
<feature type="region of interest" description="Disordered" evidence="8">
    <location>
        <begin position="392"/>
        <end position="419"/>
    </location>
</feature>
<evidence type="ECO:0000256" key="5">
    <source>
        <dbReference type="ARBA" id="ARBA00022723"/>
    </source>
</evidence>
<dbReference type="InterPro" id="IPR045249">
    <property type="entry name" value="HARBI1-like"/>
</dbReference>
<evidence type="ECO:0000256" key="1">
    <source>
        <dbReference type="ARBA" id="ARBA00001968"/>
    </source>
</evidence>
<comment type="cofactor">
    <cofactor evidence="1">
        <name>a divalent metal cation</name>
        <dbReference type="ChEBI" id="CHEBI:60240"/>
    </cofactor>
</comment>
<keyword evidence="11" id="KW-1185">Reference proteome</keyword>
<evidence type="ECO:0000313" key="10">
    <source>
        <dbReference type="EMBL" id="GBG70514.1"/>
    </source>
</evidence>
<dbReference type="Gramene" id="GBG70514">
    <property type="protein sequence ID" value="GBG70514"/>
    <property type="gene ID" value="CBR_g6642"/>
</dbReference>
<evidence type="ECO:0000256" key="7">
    <source>
        <dbReference type="ARBA" id="ARBA00023242"/>
    </source>
</evidence>
<keyword evidence="6" id="KW-0378">Hydrolase</keyword>
<feature type="compositionally biased region" description="Basic and acidic residues" evidence="8">
    <location>
        <begin position="410"/>
        <end position="419"/>
    </location>
</feature>
<evidence type="ECO:0000256" key="8">
    <source>
        <dbReference type="SAM" id="MobiDB-lite"/>
    </source>
</evidence>
<dbReference type="GO" id="GO:0005634">
    <property type="term" value="C:nucleus"/>
    <property type="evidence" value="ECO:0007669"/>
    <property type="project" value="UniProtKB-SubCell"/>
</dbReference>
<gene>
    <name evidence="10" type="ORF">CBR_g6642</name>
</gene>
<comment type="similarity">
    <text evidence="3">Belongs to the HARBI1 family.</text>
</comment>
<dbReference type="GO" id="GO:0004518">
    <property type="term" value="F:nuclease activity"/>
    <property type="evidence" value="ECO:0007669"/>
    <property type="project" value="UniProtKB-KW"/>
</dbReference>
<evidence type="ECO:0000256" key="2">
    <source>
        <dbReference type="ARBA" id="ARBA00004123"/>
    </source>
</evidence>
<keyword evidence="7" id="KW-0539">Nucleus</keyword>
<accession>A0A388KKD7</accession>
<evidence type="ECO:0000256" key="6">
    <source>
        <dbReference type="ARBA" id="ARBA00022801"/>
    </source>
</evidence>
<dbReference type="GO" id="GO:0016787">
    <property type="term" value="F:hydrolase activity"/>
    <property type="evidence" value="ECO:0007669"/>
    <property type="project" value="UniProtKB-KW"/>
</dbReference>
<proteinExistence type="inferred from homology"/>
<keyword evidence="5" id="KW-0479">Metal-binding</keyword>
<evidence type="ECO:0000259" key="9">
    <source>
        <dbReference type="Pfam" id="PF13359"/>
    </source>
</evidence>
<evidence type="ECO:0000313" key="11">
    <source>
        <dbReference type="Proteomes" id="UP000265515"/>
    </source>
</evidence>
<feature type="domain" description="DDE Tnp4" evidence="9">
    <location>
        <begin position="211"/>
        <end position="383"/>
    </location>
</feature>